<dbReference type="OrthoDB" id="1697867at2"/>
<gene>
    <name evidence="1" type="ORF">FL857_05995</name>
</gene>
<dbReference type="EMBL" id="VJXW01000007">
    <property type="protein sequence ID" value="TRW26237.1"/>
    <property type="molecule type" value="Genomic_DNA"/>
</dbReference>
<evidence type="ECO:0000313" key="1">
    <source>
        <dbReference type="EMBL" id="TRW26237.1"/>
    </source>
</evidence>
<protein>
    <submittedName>
        <fullName evidence="1">Phage portal protein</fullName>
    </submittedName>
</protein>
<evidence type="ECO:0000313" key="2">
    <source>
        <dbReference type="Proteomes" id="UP000319424"/>
    </source>
</evidence>
<dbReference type="InterPro" id="IPR006428">
    <property type="entry name" value="Portal_SPP1-type"/>
</dbReference>
<dbReference type="Pfam" id="PF05133">
    <property type="entry name" value="SPP1_portal"/>
    <property type="match status" value="1"/>
</dbReference>
<dbReference type="AlphaFoldDB" id="A0A552V6Y3"/>
<organism evidence="1 2">
    <name type="scientific">Criibacterium bergeronii</name>
    <dbReference type="NCBI Taxonomy" id="1871336"/>
    <lineage>
        <taxon>Bacteria</taxon>
        <taxon>Bacillati</taxon>
        <taxon>Bacillota</taxon>
        <taxon>Clostridia</taxon>
        <taxon>Peptostreptococcales</taxon>
        <taxon>Filifactoraceae</taxon>
        <taxon>Criibacterium</taxon>
    </lineage>
</organism>
<accession>A0A552V6Y3</accession>
<dbReference type="InterPro" id="IPR021145">
    <property type="entry name" value="Portal_protein_SPP1_Gp6-like"/>
</dbReference>
<sequence length="450" mass="52247">MLYKYEGEITDKVIAEFISMHIKDNKQRYKKLQDYYVGKNSILQRVMIQGNNINNKVSNNYAGYITDMATGYFLGRPVNYTDIGKNNFLSVIQDIYNYNDEQDENVELSKQASIKGKSFEVIYLDLNDLDENNLPKLRFNKVESENMFCVYDYGLSPEIYFAVRFYDISMNKKTVTKIEVYTKDEIIFYEKNGSKLTETQRTPHFFKIVPVIEFQNNEECIGDFEKVISQIDAYDKAESDSINNLDYFADSYLYLVGMKETDMSQIDEMKQKRVLLLDEKGEAGFLTKEDNSTETENIANRLKSDIHKFSLVPDLSDEHFVNNASGIAIAYKLLGLEQLAVKKERKFKRGLQRRLEIITNYLNFRGNNFDYRDIQIRFTRNIPVNDKENVEIVQMLKNLISTKTALSNLKMIDDVNAELENIAEEKEAYSDMLGRIDLSESDNIGDGNES</sequence>
<proteinExistence type="predicted"/>
<comment type="caution">
    <text evidence="1">The sequence shown here is derived from an EMBL/GenBank/DDBJ whole genome shotgun (WGS) entry which is preliminary data.</text>
</comment>
<name>A0A552V6Y3_9FIRM</name>
<dbReference type="Proteomes" id="UP000319424">
    <property type="component" value="Unassembled WGS sequence"/>
</dbReference>
<dbReference type="RefSeq" id="WP_144398166.1">
    <property type="nucleotide sequence ID" value="NZ_VJXW01000007.1"/>
</dbReference>
<dbReference type="NCBIfam" id="TIGR01538">
    <property type="entry name" value="portal_SPP1"/>
    <property type="match status" value="1"/>
</dbReference>
<reference evidence="1 2" key="1">
    <citation type="submission" date="2019-07" db="EMBL/GenBank/DDBJ databases">
        <title>Criibacterium bergeronii gen. nov., sp. nov. isolated from human clinical samples.</title>
        <authorList>
            <person name="Maheux A.F."/>
            <person name="Boudreau D.K."/>
            <person name="Berube E."/>
            <person name="Brodeur S."/>
            <person name="Bernard K.A."/>
            <person name="Abed J.Y."/>
            <person name="Ducrey E."/>
            <person name="Guay E.F."/>
            <person name="Raymond F."/>
            <person name="Corbeil J."/>
            <person name="Domingo M.-C."/>
            <person name="Roy P.H."/>
            <person name="Boissinot M."/>
            <person name="Tocheva E.I."/>
            <person name="Omar R.F."/>
        </authorList>
    </citation>
    <scope>NUCLEOTIDE SEQUENCE [LARGE SCALE GENOMIC DNA]</scope>
    <source>
        <strain evidence="1 2">CCRI-24246</strain>
    </source>
</reference>